<comment type="catalytic activity">
    <reaction evidence="12">
        <text>L-valine + 2-oxoglutarate = 3-methyl-2-oxobutanoate + L-glutamate</text>
        <dbReference type="Rhea" id="RHEA:24813"/>
        <dbReference type="ChEBI" id="CHEBI:11851"/>
        <dbReference type="ChEBI" id="CHEBI:16810"/>
        <dbReference type="ChEBI" id="CHEBI:29985"/>
        <dbReference type="ChEBI" id="CHEBI:57762"/>
        <dbReference type="EC" id="2.6.1.42"/>
    </reaction>
</comment>
<feature type="modified residue" description="N6-(pyridoxal phosphate)lysine" evidence="15">
    <location>
        <position position="201"/>
    </location>
</feature>
<evidence type="ECO:0000256" key="13">
    <source>
        <dbReference type="ARBA" id="ARBA00048798"/>
    </source>
</evidence>
<keyword evidence="7 16" id="KW-0032">Aminotransferase</keyword>
<evidence type="ECO:0000256" key="6">
    <source>
        <dbReference type="ARBA" id="ARBA00013053"/>
    </source>
</evidence>
<dbReference type="InterPro" id="IPR043132">
    <property type="entry name" value="BCAT-like_C"/>
</dbReference>
<evidence type="ECO:0000256" key="1">
    <source>
        <dbReference type="ARBA" id="ARBA00001933"/>
    </source>
</evidence>
<dbReference type="Gene3D" id="3.20.10.10">
    <property type="entry name" value="D-amino Acid Aminotransferase, subunit A, domain 2"/>
    <property type="match status" value="1"/>
</dbReference>
<dbReference type="AlphaFoldDB" id="A0AA90GX76"/>
<dbReference type="Gene3D" id="3.30.470.10">
    <property type="match status" value="1"/>
</dbReference>
<organism evidence="16">
    <name type="scientific">Streptantibioticus silvisoli</name>
    <dbReference type="NCBI Taxonomy" id="2705255"/>
    <lineage>
        <taxon>Bacteria</taxon>
        <taxon>Bacillati</taxon>
        <taxon>Actinomycetota</taxon>
        <taxon>Actinomycetes</taxon>
        <taxon>Kitasatosporales</taxon>
        <taxon>Streptomycetaceae</taxon>
        <taxon>Streptantibioticus</taxon>
    </lineage>
</organism>
<dbReference type="NCBIfam" id="NF009897">
    <property type="entry name" value="PRK13357.1"/>
    <property type="match status" value="1"/>
</dbReference>
<accession>A0AA90GX76</accession>
<evidence type="ECO:0000256" key="4">
    <source>
        <dbReference type="ARBA" id="ARBA00005072"/>
    </source>
</evidence>
<dbReference type="NCBIfam" id="TIGR01123">
    <property type="entry name" value="ilvE_II"/>
    <property type="match status" value="1"/>
</dbReference>
<dbReference type="PIRSF" id="PIRSF006468">
    <property type="entry name" value="BCAT1"/>
    <property type="match status" value="1"/>
</dbReference>
<comment type="catalytic activity">
    <reaction evidence="13">
        <text>L-isoleucine + 2-oxoglutarate = (S)-3-methyl-2-oxopentanoate + L-glutamate</text>
        <dbReference type="Rhea" id="RHEA:24801"/>
        <dbReference type="ChEBI" id="CHEBI:16810"/>
        <dbReference type="ChEBI" id="CHEBI:29985"/>
        <dbReference type="ChEBI" id="CHEBI:35146"/>
        <dbReference type="ChEBI" id="CHEBI:58045"/>
        <dbReference type="EC" id="2.6.1.42"/>
    </reaction>
</comment>
<comment type="pathway">
    <text evidence="2">Amino-acid biosynthesis; L-isoleucine biosynthesis; L-isoleucine from 2-oxobutanoate: step 4/4.</text>
</comment>
<reference evidence="16" key="1">
    <citation type="submission" date="2023-05" db="EMBL/GenBank/DDBJ databases">
        <title>Streptantibioticus silvisoli sp. nov., acidotolerant actinomycetes 1 from pine litter.</title>
        <authorList>
            <person name="Swiecimska M."/>
            <person name="Golinska P."/>
            <person name="Sangal V."/>
            <person name="Wachnowicz B."/>
            <person name="Goodfellow M."/>
        </authorList>
    </citation>
    <scope>NUCLEOTIDE SEQUENCE</scope>
    <source>
        <strain evidence="16">SL13</strain>
    </source>
</reference>
<dbReference type="InterPro" id="IPR005786">
    <property type="entry name" value="B_amino_transII"/>
</dbReference>
<evidence type="ECO:0000313" key="16">
    <source>
        <dbReference type="EMBL" id="MDI5969534.1"/>
    </source>
</evidence>
<evidence type="ECO:0000256" key="7">
    <source>
        <dbReference type="ARBA" id="ARBA00022576"/>
    </source>
</evidence>
<dbReference type="InterPro" id="IPR043131">
    <property type="entry name" value="BCAT-like_N"/>
</dbReference>
<evidence type="ECO:0000256" key="12">
    <source>
        <dbReference type="ARBA" id="ARBA00048212"/>
    </source>
</evidence>
<evidence type="ECO:0000256" key="9">
    <source>
        <dbReference type="ARBA" id="ARBA00022679"/>
    </source>
</evidence>
<dbReference type="EMBL" id="JABXJJ020000010">
    <property type="protein sequence ID" value="MDI5969534.1"/>
    <property type="molecule type" value="Genomic_DNA"/>
</dbReference>
<dbReference type="PANTHER" id="PTHR11825:SF44">
    <property type="entry name" value="BRANCHED-CHAIN-AMINO-ACID AMINOTRANSFERASE"/>
    <property type="match status" value="1"/>
</dbReference>
<keyword evidence="8" id="KW-0028">Amino-acid biosynthesis</keyword>
<dbReference type="RefSeq" id="WP_271314897.1">
    <property type="nucleotide sequence ID" value="NZ_JABXJJ020000010.1"/>
</dbReference>
<dbReference type="GO" id="GO:0004084">
    <property type="term" value="F:branched-chain-amino-acid transaminase activity"/>
    <property type="evidence" value="ECO:0007669"/>
    <property type="project" value="UniProtKB-EC"/>
</dbReference>
<evidence type="ECO:0000256" key="3">
    <source>
        <dbReference type="ARBA" id="ARBA00004931"/>
    </source>
</evidence>
<evidence type="ECO:0000256" key="2">
    <source>
        <dbReference type="ARBA" id="ARBA00004824"/>
    </source>
</evidence>
<dbReference type="SUPFAM" id="SSF56752">
    <property type="entry name" value="D-aminoacid aminotransferase-like PLP-dependent enzymes"/>
    <property type="match status" value="1"/>
</dbReference>
<keyword evidence="11" id="KW-0100">Branched-chain amino acid biosynthesis</keyword>
<comment type="pathway">
    <text evidence="4">Amino-acid biosynthesis; L-leucine biosynthesis; L-leucine from 3-methyl-2-oxobutanoate: step 4/4.</text>
</comment>
<dbReference type="InterPro" id="IPR036038">
    <property type="entry name" value="Aminotransferase-like"/>
</dbReference>
<evidence type="ECO:0000256" key="5">
    <source>
        <dbReference type="ARBA" id="ARBA00009320"/>
    </source>
</evidence>
<dbReference type="GO" id="GO:0008652">
    <property type="term" value="P:amino acid biosynthetic process"/>
    <property type="evidence" value="ECO:0007669"/>
    <property type="project" value="UniProtKB-KW"/>
</dbReference>
<dbReference type="InterPro" id="IPR033939">
    <property type="entry name" value="BCAT_family"/>
</dbReference>
<protein>
    <recommendedName>
        <fullName evidence="6">branched-chain-amino-acid transaminase</fullName>
        <ecNumber evidence="6">2.6.1.42</ecNumber>
    </recommendedName>
</protein>
<dbReference type="PANTHER" id="PTHR11825">
    <property type="entry name" value="SUBGROUP IIII AMINOTRANSFERASE"/>
    <property type="match status" value="1"/>
</dbReference>
<keyword evidence="10" id="KW-0663">Pyridoxal phosphate</keyword>
<name>A0AA90GX76_9ACTN</name>
<gene>
    <name evidence="16" type="ORF">POF50_009320</name>
</gene>
<comment type="cofactor">
    <cofactor evidence="1">
        <name>pyridoxal 5'-phosphate</name>
        <dbReference type="ChEBI" id="CHEBI:597326"/>
    </cofactor>
</comment>
<keyword evidence="9 16" id="KW-0808">Transferase</keyword>
<evidence type="ECO:0000256" key="8">
    <source>
        <dbReference type="ARBA" id="ARBA00022605"/>
    </source>
</evidence>
<proteinExistence type="inferred from homology"/>
<dbReference type="Pfam" id="PF01063">
    <property type="entry name" value="Aminotran_4"/>
    <property type="match status" value="1"/>
</dbReference>
<sequence>MSRGFPLFRTTSPVAEAERAAILGAPGFGRFFTDHMATATWTPADGWHDRKVGPLEPFSMHPSAAVLHYAQEIFEGLKAYRHADGTVWLFRPEVNARRFARSARRLALPELPEEDFLTSVEELVRADAPWVPDSANEGSLYVRPFMFASEVFLGVRPAERVVYSVIASPAGPYFAGGLSGVTLWISSEYTRSGRGGTGAAKCGGNYAASLAAQIEAKQHGCDQVMFLDDTGGDGSLEESGTMNLCLVTSAGELVTPQLGTILEGVTRDTILTLATDFGLTPVERSITLAELRAGAADGTITEAFAAGTAAVVTPIVGFKGEGYELTIGSGAPGEQTTALRERVLDIQYGRAQDKHGWLRQVV</sequence>
<evidence type="ECO:0000256" key="14">
    <source>
        <dbReference type="ARBA" id="ARBA00049229"/>
    </source>
</evidence>
<comment type="caution">
    <text evidence="16">The sequence shown here is derived from an EMBL/GenBank/DDBJ whole genome shotgun (WGS) entry which is preliminary data.</text>
</comment>
<evidence type="ECO:0000256" key="10">
    <source>
        <dbReference type="ARBA" id="ARBA00022898"/>
    </source>
</evidence>
<comment type="pathway">
    <text evidence="3">Amino-acid biosynthesis; L-valine biosynthesis; L-valine from pyruvate: step 4/4.</text>
</comment>
<evidence type="ECO:0000256" key="11">
    <source>
        <dbReference type="ARBA" id="ARBA00023304"/>
    </source>
</evidence>
<comment type="catalytic activity">
    <reaction evidence="14">
        <text>L-leucine + 2-oxoglutarate = 4-methyl-2-oxopentanoate + L-glutamate</text>
        <dbReference type="Rhea" id="RHEA:18321"/>
        <dbReference type="ChEBI" id="CHEBI:16810"/>
        <dbReference type="ChEBI" id="CHEBI:17865"/>
        <dbReference type="ChEBI" id="CHEBI:29985"/>
        <dbReference type="ChEBI" id="CHEBI:57427"/>
        <dbReference type="EC" id="2.6.1.42"/>
    </reaction>
</comment>
<evidence type="ECO:0000256" key="15">
    <source>
        <dbReference type="PIRSR" id="PIRSR006468-1"/>
    </source>
</evidence>
<dbReference type="InterPro" id="IPR001544">
    <property type="entry name" value="Aminotrans_IV"/>
</dbReference>
<dbReference type="CDD" id="cd01557">
    <property type="entry name" value="BCAT_beta_family"/>
    <property type="match status" value="1"/>
</dbReference>
<dbReference type="EC" id="2.6.1.42" evidence="6"/>
<comment type="similarity">
    <text evidence="5">Belongs to the class-IV pyridoxal-phosphate-dependent aminotransferase family.</text>
</comment>
<dbReference type="GO" id="GO:0009082">
    <property type="term" value="P:branched-chain amino acid biosynthetic process"/>
    <property type="evidence" value="ECO:0007669"/>
    <property type="project" value="UniProtKB-KW"/>
</dbReference>